<dbReference type="eggNOG" id="ENOG50334ST">
    <property type="taxonomic scope" value="Bacteria"/>
</dbReference>
<keyword evidence="3" id="KW-1185">Reference proteome</keyword>
<dbReference type="AlphaFoldDB" id="E7G8N2"/>
<dbReference type="GeneID" id="78230763"/>
<keyword evidence="1" id="KW-0472">Membrane</keyword>
<accession>E7G8N2</accession>
<dbReference type="RefSeq" id="WP_008788236.1">
    <property type="nucleotide sequence ID" value="NZ_AKCB01000002.1"/>
</dbReference>
<evidence type="ECO:0000313" key="3">
    <source>
        <dbReference type="Proteomes" id="UP000003157"/>
    </source>
</evidence>
<sequence length="102" mass="12464">MMIQRIKKMQLLCAACMILQLICYKWYIPFHLFAVLLSIVIIVNQKWFRVIQLQYHFYLIGLYFYRLWILSIEAVYLLQLIYVIFCLYIAIMLILFAFHCIL</sequence>
<feature type="transmembrane region" description="Helical" evidence="1">
    <location>
        <begin position="80"/>
        <end position="101"/>
    </location>
</feature>
<feature type="transmembrane region" description="Helical" evidence="1">
    <location>
        <begin position="55"/>
        <end position="74"/>
    </location>
</feature>
<dbReference type="Proteomes" id="UP000003157">
    <property type="component" value="Unassembled WGS sequence"/>
</dbReference>
<feature type="transmembrane region" description="Helical" evidence="1">
    <location>
        <begin position="30"/>
        <end position="48"/>
    </location>
</feature>
<keyword evidence="1" id="KW-1133">Transmembrane helix</keyword>
<protein>
    <submittedName>
        <fullName evidence="2">Uncharacterized protein</fullName>
    </submittedName>
</protein>
<proteinExistence type="predicted"/>
<comment type="caution">
    <text evidence="2">The sequence shown here is derived from an EMBL/GenBank/DDBJ whole genome shotgun (WGS) entry which is preliminary data.</text>
</comment>
<evidence type="ECO:0000313" key="2">
    <source>
        <dbReference type="EMBL" id="EFW05611.1"/>
    </source>
</evidence>
<keyword evidence="1" id="KW-0812">Transmembrane</keyword>
<dbReference type="OrthoDB" id="1644505at2"/>
<dbReference type="STRING" id="100884.GCA_000269565_02964"/>
<gene>
    <name evidence="2" type="ORF">HMPREF9488_01120</name>
</gene>
<name>E7G8N2_9FIRM</name>
<evidence type="ECO:0000256" key="1">
    <source>
        <dbReference type="SAM" id="Phobius"/>
    </source>
</evidence>
<dbReference type="HOGENOM" id="CLU_2286652_0_0_9"/>
<reference evidence="2 3" key="1">
    <citation type="submission" date="2010-12" db="EMBL/GenBank/DDBJ databases">
        <title>The Genome Sequence of Coprobacillus sp. strain 29_1.</title>
        <authorList>
            <consortium name="The Broad Institute Genome Sequencing Platform"/>
            <person name="Earl A."/>
            <person name="Ward D."/>
            <person name="Feldgarden M."/>
            <person name="Gevers D."/>
            <person name="Daigneault M."/>
            <person name="Sibley C.D."/>
            <person name="White A."/>
            <person name="Strauss J."/>
            <person name="Allen-Vercoe E."/>
            <person name="Young S.K."/>
            <person name="Zeng Q."/>
            <person name="Gargeya S."/>
            <person name="Fitzgerald M."/>
            <person name="Haas B."/>
            <person name="Abouelleil A."/>
            <person name="Alvarado L."/>
            <person name="Arachchi H.M."/>
            <person name="Berlin A."/>
            <person name="Brown A."/>
            <person name="Chapman S.B."/>
            <person name="Chen Z."/>
            <person name="Dunbar C."/>
            <person name="Freedman E."/>
            <person name="Gearin G."/>
            <person name="Gellesch M."/>
            <person name="Goldberg J."/>
            <person name="Griggs A."/>
            <person name="Gujja S."/>
            <person name="Heilman E."/>
            <person name="Heiman D."/>
            <person name="Howarth C."/>
            <person name="Larson L."/>
            <person name="Lui A."/>
            <person name="MacDonald P.J.P."/>
            <person name="Mehta T."/>
            <person name="Montmayeur A."/>
            <person name="Murphy C."/>
            <person name="Neiman D."/>
            <person name="Pearson M."/>
            <person name="Priest M."/>
            <person name="Roberts A."/>
            <person name="Saif S."/>
            <person name="Shea T."/>
            <person name="Shenoy N."/>
            <person name="Sisk P."/>
            <person name="Stolte C."/>
            <person name="Sykes S."/>
            <person name="White J."/>
            <person name="Yandava C."/>
            <person name="Nusbaum C."/>
            <person name="Birren B."/>
        </authorList>
    </citation>
    <scope>NUCLEOTIDE SEQUENCE [LARGE SCALE GENOMIC DNA]</scope>
    <source>
        <strain evidence="2 3">29_1</strain>
    </source>
</reference>
<organism evidence="2 3">
    <name type="scientific">Coprobacillus cateniformis</name>
    <dbReference type="NCBI Taxonomy" id="100884"/>
    <lineage>
        <taxon>Bacteria</taxon>
        <taxon>Bacillati</taxon>
        <taxon>Bacillota</taxon>
        <taxon>Erysipelotrichia</taxon>
        <taxon>Erysipelotrichales</taxon>
        <taxon>Coprobacillaceae</taxon>
        <taxon>Coprobacillus</taxon>
    </lineage>
</organism>
<dbReference type="EMBL" id="ADKX01000020">
    <property type="protein sequence ID" value="EFW05611.1"/>
    <property type="molecule type" value="Genomic_DNA"/>
</dbReference>